<accession>A0A9P7FT23</accession>
<dbReference type="Proteomes" id="UP000717328">
    <property type="component" value="Unassembled WGS sequence"/>
</dbReference>
<feature type="compositionally biased region" description="Basic residues" evidence="1">
    <location>
        <begin position="21"/>
        <end position="39"/>
    </location>
</feature>
<organism evidence="2 3">
    <name type="scientific">Sphagnurus paluster</name>
    <dbReference type="NCBI Taxonomy" id="117069"/>
    <lineage>
        <taxon>Eukaryota</taxon>
        <taxon>Fungi</taxon>
        <taxon>Dikarya</taxon>
        <taxon>Basidiomycota</taxon>
        <taxon>Agaricomycotina</taxon>
        <taxon>Agaricomycetes</taxon>
        <taxon>Agaricomycetidae</taxon>
        <taxon>Agaricales</taxon>
        <taxon>Tricholomatineae</taxon>
        <taxon>Lyophyllaceae</taxon>
        <taxon>Sphagnurus</taxon>
    </lineage>
</organism>
<evidence type="ECO:0000256" key="1">
    <source>
        <dbReference type="SAM" id="MobiDB-lite"/>
    </source>
</evidence>
<feature type="region of interest" description="Disordered" evidence="1">
    <location>
        <begin position="1"/>
        <end position="39"/>
    </location>
</feature>
<dbReference type="InterPro" id="IPR046521">
    <property type="entry name" value="DUF6698"/>
</dbReference>
<comment type="caution">
    <text evidence="2">The sequence shown here is derived from an EMBL/GenBank/DDBJ whole genome shotgun (WGS) entry which is preliminary data.</text>
</comment>
<sequence>MSSSLRHSSDTEDPATNPGEKRRRARSDRNAKKKKTKKPSLKKLGRVICKAVSLFEDLGTLVLNSDAHEELLENPELAATDSELISRSTEEIKDVKRRQVTIRERAYISVKLLNELVPNFLKKVDESEPDDLQQFYDTLQTGGRDARSDDTTRIKMQVAAWLNARTPTPSPLLDPDLDWDDATTRTQIQNGDPDVNIGSTCYLRALYAFEKGDPSKVWEGFLMSGLLVLVYKHLFTSPSSAKGVVHETADLVNFSRVLRHP</sequence>
<dbReference type="OrthoDB" id="2662502at2759"/>
<gene>
    <name evidence="2" type="ORF">H0H81_000542</name>
</gene>
<reference evidence="2" key="1">
    <citation type="submission" date="2021-02" db="EMBL/GenBank/DDBJ databases">
        <authorList>
            <person name="Nieuwenhuis M."/>
            <person name="Van De Peppel L.J.J."/>
        </authorList>
    </citation>
    <scope>NUCLEOTIDE SEQUENCE</scope>
    <source>
        <strain evidence="2">D49</strain>
    </source>
</reference>
<reference evidence="2" key="2">
    <citation type="submission" date="2021-10" db="EMBL/GenBank/DDBJ databases">
        <title>Phylogenomics reveals ancestral predisposition of the termite-cultivated fungus Termitomyces towards a domesticated lifestyle.</title>
        <authorList>
            <person name="Auxier B."/>
            <person name="Grum-Grzhimaylo A."/>
            <person name="Cardenas M.E."/>
            <person name="Lodge J.D."/>
            <person name="Laessoe T."/>
            <person name="Pedersen O."/>
            <person name="Smith M.E."/>
            <person name="Kuyper T.W."/>
            <person name="Franco-Molano E.A."/>
            <person name="Baroni T.J."/>
            <person name="Aanen D.K."/>
        </authorList>
    </citation>
    <scope>NUCLEOTIDE SEQUENCE</scope>
    <source>
        <strain evidence="2">D49</strain>
    </source>
</reference>
<dbReference type="EMBL" id="JABCKI010006254">
    <property type="protein sequence ID" value="KAG5634840.1"/>
    <property type="molecule type" value="Genomic_DNA"/>
</dbReference>
<feature type="non-terminal residue" evidence="2">
    <location>
        <position position="1"/>
    </location>
</feature>
<keyword evidence="3" id="KW-1185">Reference proteome</keyword>
<dbReference type="AlphaFoldDB" id="A0A9P7FT23"/>
<evidence type="ECO:0000313" key="2">
    <source>
        <dbReference type="EMBL" id="KAG5634840.1"/>
    </source>
</evidence>
<dbReference type="Pfam" id="PF20414">
    <property type="entry name" value="DUF6698"/>
    <property type="match status" value="1"/>
</dbReference>
<evidence type="ECO:0000313" key="3">
    <source>
        <dbReference type="Proteomes" id="UP000717328"/>
    </source>
</evidence>
<protein>
    <submittedName>
        <fullName evidence="2">Uncharacterized protein</fullName>
    </submittedName>
</protein>
<proteinExistence type="predicted"/>
<name>A0A9P7FT23_9AGAR</name>